<dbReference type="EMBL" id="UGTI01000001">
    <property type="protein sequence ID" value="SUB77179.1"/>
    <property type="molecule type" value="Genomic_DNA"/>
</dbReference>
<dbReference type="GO" id="GO:0009313">
    <property type="term" value="P:oligosaccharide catabolic process"/>
    <property type="evidence" value="ECO:0007669"/>
    <property type="project" value="TreeGrafter"/>
</dbReference>
<dbReference type="Pfam" id="PF13088">
    <property type="entry name" value="BNR_2"/>
    <property type="match status" value="1"/>
</dbReference>
<evidence type="ECO:0000256" key="2">
    <source>
        <dbReference type="ARBA" id="ARBA00009348"/>
    </source>
</evidence>
<evidence type="ECO:0000256" key="4">
    <source>
        <dbReference type="SAM" id="SignalP"/>
    </source>
</evidence>
<evidence type="ECO:0000313" key="7">
    <source>
        <dbReference type="Proteomes" id="UP000254263"/>
    </source>
</evidence>
<dbReference type="Proteomes" id="UP000254263">
    <property type="component" value="Unassembled WGS sequence"/>
</dbReference>
<dbReference type="RefSeq" id="WP_018359554.1">
    <property type="nucleotide sequence ID" value="NZ_UGTI01000001.1"/>
</dbReference>
<dbReference type="SUPFAM" id="SSF50939">
    <property type="entry name" value="Sialidases"/>
    <property type="match status" value="1"/>
</dbReference>
<dbReference type="PANTHER" id="PTHR10628:SF30">
    <property type="entry name" value="EXO-ALPHA-SIALIDASE"/>
    <property type="match status" value="1"/>
</dbReference>
<dbReference type="EC" id="3.2.1.18" evidence="3"/>
<dbReference type="GO" id="GO:0016020">
    <property type="term" value="C:membrane"/>
    <property type="evidence" value="ECO:0007669"/>
    <property type="project" value="TreeGrafter"/>
</dbReference>
<dbReference type="InterPro" id="IPR036278">
    <property type="entry name" value="Sialidase_sf"/>
</dbReference>
<evidence type="ECO:0000313" key="6">
    <source>
        <dbReference type="EMBL" id="SUB77179.1"/>
    </source>
</evidence>
<comment type="catalytic activity">
    <reaction evidence="1">
        <text>Hydrolysis of alpha-(2-&gt;3)-, alpha-(2-&gt;6)-, alpha-(2-&gt;8)- glycosidic linkages of terminal sialic acid residues in oligosaccharides, glycoproteins, glycolipids, colominic acid and synthetic substrates.</text>
        <dbReference type="EC" id="3.2.1.18"/>
    </reaction>
</comment>
<feature type="chain" id="PRO_5016756284" description="exo-alpha-sialidase" evidence="4">
    <location>
        <begin position="26"/>
        <end position="515"/>
    </location>
</feature>
<keyword evidence="6" id="KW-0378">Hydrolase</keyword>
<dbReference type="GO" id="GO:0005737">
    <property type="term" value="C:cytoplasm"/>
    <property type="evidence" value="ECO:0007669"/>
    <property type="project" value="TreeGrafter"/>
</dbReference>
<feature type="signal peptide" evidence="4">
    <location>
        <begin position="1"/>
        <end position="25"/>
    </location>
</feature>
<keyword evidence="4" id="KW-0732">Signal</keyword>
<accession>A0A379DFQ3</accession>
<evidence type="ECO:0000256" key="1">
    <source>
        <dbReference type="ARBA" id="ARBA00000427"/>
    </source>
</evidence>
<evidence type="ECO:0000256" key="3">
    <source>
        <dbReference type="ARBA" id="ARBA00012733"/>
    </source>
</evidence>
<protein>
    <recommendedName>
        <fullName evidence="3">exo-alpha-sialidase</fullName>
        <ecNumber evidence="3">3.2.1.18</ecNumber>
    </recommendedName>
</protein>
<dbReference type="PANTHER" id="PTHR10628">
    <property type="entry name" value="SIALIDASE"/>
    <property type="match status" value="1"/>
</dbReference>
<dbReference type="InterPro" id="IPR026856">
    <property type="entry name" value="Sialidase_fam"/>
</dbReference>
<organism evidence="6 7">
    <name type="scientific">Porphyromonas macacae</name>
    <dbReference type="NCBI Taxonomy" id="28115"/>
    <lineage>
        <taxon>Bacteria</taxon>
        <taxon>Pseudomonadati</taxon>
        <taxon>Bacteroidota</taxon>
        <taxon>Bacteroidia</taxon>
        <taxon>Bacteroidales</taxon>
        <taxon>Porphyromonadaceae</taxon>
        <taxon>Porphyromonas</taxon>
    </lineage>
</organism>
<gene>
    <name evidence="6" type="primary">nedA</name>
    <name evidence="6" type="ORF">NCTC13100_00294</name>
</gene>
<dbReference type="AlphaFoldDB" id="A0A379DFQ3"/>
<proteinExistence type="inferred from homology"/>
<evidence type="ECO:0000259" key="5">
    <source>
        <dbReference type="Pfam" id="PF13088"/>
    </source>
</evidence>
<comment type="similarity">
    <text evidence="2">Belongs to the glycosyl hydrolase 33 family.</text>
</comment>
<keyword evidence="6" id="KW-0326">Glycosidase</keyword>
<dbReference type="Gene3D" id="2.120.10.10">
    <property type="match status" value="1"/>
</dbReference>
<dbReference type="CDD" id="cd15482">
    <property type="entry name" value="Sialidase_non-viral"/>
    <property type="match status" value="1"/>
</dbReference>
<reference evidence="6 7" key="1">
    <citation type="submission" date="2018-06" db="EMBL/GenBank/DDBJ databases">
        <authorList>
            <consortium name="Pathogen Informatics"/>
            <person name="Doyle S."/>
        </authorList>
    </citation>
    <scope>NUCLEOTIDE SEQUENCE [LARGE SCALE GENOMIC DNA]</scope>
    <source>
        <strain evidence="6 7">NCTC13100</strain>
    </source>
</reference>
<dbReference type="GO" id="GO:0004308">
    <property type="term" value="F:exo-alpha-sialidase activity"/>
    <property type="evidence" value="ECO:0007669"/>
    <property type="project" value="UniProtKB-EC"/>
</dbReference>
<dbReference type="InterPro" id="IPR011040">
    <property type="entry name" value="Sialidase"/>
</dbReference>
<dbReference type="GO" id="GO:0006689">
    <property type="term" value="P:ganglioside catabolic process"/>
    <property type="evidence" value="ECO:0007669"/>
    <property type="project" value="TreeGrafter"/>
</dbReference>
<sequence>MNSLLSARNAFLLSLLMAFSLPVAARQKTKEITGLYIQPTNASLIGRGPDQAVASITFSPQTGLPQTITVKLEGSTDIRDIERATLYLSDRADRFDPRSLHTAIAMAKPAGNRLTFSTKFARKTNTHKVTLWLCLDIAGTAREGNAVKTSFLSIDALPVADAPTTEHTIVPMRTLVWMPGDDGSVSYRIPGIVTCADGTLVACADKRKNHSGDLPADIDVLVKRSSDGGKTWSEPITVAKGTPDYGYGDAAMAISGNTITMVMVGGNGLWHSNPRKMQEMFVCRSTDGGKTWTEPRNITAQVYRGKNRPGGFFASGRGLVTSDGTIVFVAAMRTSAEWGGPLENILVYSRDEGKTWLTSDALRNNGDESKVVELADGRLLVSSRNRDANPNPRSYALTADLGKTWTPLARWEDMTGTNCNGAIIRYSAKNSGAESRILLHTLPADKDRVNLTLFVSKDSGKTWPYRKTICRGESAYSSLTILPNGNIGILSEEDDQIAYDIWFTEVSLDWLLSEK</sequence>
<name>A0A379DFQ3_9PORP</name>
<feature type="domain" description="Sialidase" evidence="5">
    <location>
        <begin position="217"/>
        <end position="489"/>
    </location>
</feature>